<dbReference type="EMBL" id="JANPWB010000013">
    <property type="protein sequence ID" value="KAJ1108359.1"/>
    <property type="molecule type" value="Genomic_DNA"/>
</dbReference>
<accession>A0AAV7MYX2</accession>
<reference evidence="1" key="1">
    <citation type="journal article" date="2022" name="bioRxiv">
        <title>Sequencing and chromosome-scale assembly of the giantPleurodeles waltlgenome.</title>
        <authorList>
            <person name="Brown T."/>
            <person name="Elewa A."/>
            <person name="Iarovenko S."/>
            <person name="Subramanian E."/>
            <person name="Araus A.J."/>
            <person name="Petzold A."/>
            <person name="Susuki M."/>
            <person name="Suzuki K.-i.T."/>
            <person name="Hayashi T."/>
            <person name="Toyoda A."/>
            <person name="Oliveira C."/>
            <person name="Osipova E."/>
            <person name="Leigh N.D."/>
            <person name="Simon A."/>
            <person name="Yun M.H."/>
        </authorList>
    </citation>
    <scope>NUCLEOTIDE SEQUENCE</scope>
    <source>
        <strain evidence="1">20211129_DDA</strain>
        <tissue evidence="1">Liver</tissue>
    </source>
</reference>
<organism evidence="1 2">
    <name type="scientific">Pleurodeles waltl</name>
    <name type="common">Iberian ribbed newt</name>
    <dbReference type="NCBI Taxonomy" id="8319"/>
    <lineage>
        <taxon>Eukaryota</taxon>
        <taxon>Metazoa</taxon>
        <taxon>Chordata</taxon>
        <taxon>Craniata</taxon>
        <taxon>Vertebrata</taxon>
        <taxon>Euteleostomi</taxon>
        <taxon>Amphibia</taxon>
        <taxon>Batrachia</taxon>
        <taxon>Caudata</taxon>
        <taxon>Salamandroidea</taxon>
        <taxon>Salamandridae</taxon>
        <taxon>Pleurodelinae</taxon>
        <taxon>Pleurodeles</taxon>
    </lineage>
</organism>
<keyword evidence="2" id="KW-1185">Reference proteome</keyword>
<evidence type="ECO:0000313" key="1">
    <source>
        <dbReference type="EMBL" id="KAJ1108359.1"/>
    </source>
</evidence>
<comment type="caution">
    <text evidence="1">The sequence shown here is derived from an EMBL/GenBank/DDBJ whole genome shotgun (WGS) entry which is preliminary data.</text>
</comment>
<protein>
    <submittedName>
        <fullName evidence="1">Uncharacterized protein</fullName>
    </submittedName>
</protein>
<dbReference type="Proteomes" id="UP001066276">
    <property type="component" value="Chromosome 9"/>
</dbReference>
<gene>
    <name evidence="1" type="ORF">NDU88_005735</name>
</gene>
<dbReference type="InterPro" id="IPR004244">
    <property type="entry name" value="Transposase_22"/>
</dbReference>
<dbReference type="PANTHER" id="PTHR11505">
    <property type="entry name" value="L1 TRANSPOSABLE ELEMENT-RELATED"/>
    <property type="match status" value="1"/>
</dbReference>
<proteinExistence type="predicted"/>
<name>A0AAV7MYX2_PLEWA</name>
<sequence length="217" mass="24259">MEQYTRFTPLPRQIHLGLSGGALAVLATVEEPSRAELLAAIHGTRVALEGKIIMVAMEVALLQADLRKVSDKVKVAEGSIMDKQTEVGTLRKQMAQVTSTVWTLEARLEDTEGRSRRNNVCLLGFREPAEGSTVESFVEQWIREVLQPEGLSRVFVVERAQRALNALPQPGAPLRAVIACLLNYKDRDCILRTARETDRAVFENRKISIYPDYTNKV</sequence>
<dbReference type="Gene3D" id="3.30.70.1820">
    <property type="entry name" value="L1 transposable element, RRM domain"/>
    <property type="match status" value="1"/>
</dbReference>
<evidence type="ECO:0000313" key="2">
    <source>
        <dbReference type="Proteomes" id="UP001066276"/>
    </source>
</evidence>
<dbReference type="AlphaFoldDB" id="A0AAV7MYX2"/>